<feature type="compositionally biased region" description="Basic and acidic residues" evidence="1">
    <location>
        <begin position="101"/>
        <end position="112"/>
    </location>
</feature>
<reference evidence="2" key="1">
    <citation type="submission" date="2021-02" db="EMBL/GenBank/DDBJ databases">
        <title>Comparative genomics reveals that relaxation of natural selection precedes convergent phenotypic evolution of cavefish.</title>
        <authorList>
            <person name="Peng Z."/>
        </authorList>
    </citation>
    <scope>NUCLEOTIDE SEQUENCE</scope>
    <source>
        <tissue evidence="2">Muscle</tissue>
    </source>
</reference>
<dbReference type="EMBL" id="JAFHDT010000018">
    <property type="protein sequence ID" value="KAI7796510.1"/>
    <property type="molecule type" value="Genomic_DNA"/>
</dbReference>
<sequence length="202" mass="22317">MAVGLQKGSQRIIEETFSNTGLPKTNTRVDMLVTTTAVPIHLHQFCAHTRRISIDLDRVFHYTNFFKTALSYKHPSESARGNSAGGSEAERPGGKRSGGQRAEEMSEGHEQTPRGAIKAFRLEMGCIVPPICLPDTRRMDVANGTVMAGYGIEPVTAFSSTLGPTDNGVQMKHLSSTDKQRSCLTDENCIKKNKNDEYRMKR</sequence>
<dbReference type="Proteomes" id="UP001059041">
    <property type="component" value="Linkage Group LG18"/>
</dbReference>
<evidence type="ECO:0000313" key="3">
    <source>
        <dbReference type="Proteomes" id="UP001059041"/>
    </source>
</evidence>
<dbReference type="AlphaFoldDB" id="A0A9W7TDD3"/>
<accession>A0A9W7TDD3</accession>
<gene>
    <name evidence="2" type="ORF">IRJ41_000124</name>
</gene>
<comment type="caution">
    <text evidence="2">The sequence shown here is derived from an EMBL/GenBank/DDBJ whole genome shotgun (WGS) entry which is preliminary data.</text>
</comment>
<feature type="region of interest" description="Disordered" evidence="1">
    <location>
        <begin position="75"/>
        <end position="114"/>
    </location>
</feature>
<protein>
    <submittedName>
        <fullName evidence="2">Uncharacterized protein</fullName>
    </submittedName>
</protein>
<proteinExistence type="predicted"/>
<evidence type="ECO:0000313" key="2">
    <source>
        <dbReference type="EMBL" id="KAI7796510.1"/>
    </source>
</evidence>
<name>A0A9W7TDD3_TRIRA</name>
<keyword evidence="3" id="KW-1185">Reference proteome</keyword>
<organism evidence="2 3">
    <name type="scientific">Triplophysa rosa</name>
    <name type="common">Cave loach</name>
    <dbReference type="NCBI Taxonomy" id="992332"/>
    <lineage>
        <taxon>Eukaryota</taxon>
        <taxon>Metazoa</taxon>
        <taxon>Chordata</taxon>
        <taxon>Craniata</taxon>
        <taxon>Vertebrata</taxon>
        <taxon>Euteleostomi</taxon>
        <taxon>Actinopterygii</taxon>
        <taxon>Neopterygii</taxon>
        <taxon>Teleostei</taxon>
        <taxon>Ostariophysi</taxon>
        <taxon>Cypriniformes</taxon>
        <taxon>Nemacheilidae</taxon>
        <taxon>Triplophysa</taxon>
    </lineage>
</organism>
<evidence type="ECO:0000256" key="1">
    <source>
        <dbReference type="SAM" id="MobiDB-lite"/>
    </source>
</evidence>